<proteinExistence type="predicted"/>
<evidence type="ECO:0000313" key="2">
    <source>
        <dbReference type="EMBL" id="KAK7132870.1"/>
    </source>
</evidence>
<evidence type="ECO:0000256" key="1">
    <source>
        <dbReference type="SAM" id="MobiDB-lite"/>
    </source>
</evidence>
<sequence length="90" mass="10401">MPMPSAVIDMDDSGEAYLCVNDPNGNWSESHAVRDPVAEEEEEKFRRKLKYFFMNPCDKYTARRRKPWKADPADPEDRCGHHSAGVVWSQ</sequence>
<name>A0AAN9GW86_9TELE</name>
<gene>
    <name evidence="2" type="ORF">R3I93_019195</name>
</gene>
<keyword evidence="3" id="KW-1185">Reference proteome</keyword>
<protein>
    <submittedName>
        <fullName evidence="2">Uncharacterized protein</fullName>
    </submittedName>
</protein>
<organism evidence="2 3">
    <name type="scientific">Phoxinus phoxinus</name>
    <name type="common">Eurasian minnow</name>
    <dbReference type="NCBI Taxonomy" id="58324"/>
    <lineage>
        <taxon>Eukaryota</taxon>
        <taxon>Metazoa</taxon>
        <taxon>Chordata</taxon>
        <taxon>Craniata</taxon>
        <taxon>Vertebrata</taxon>
        <taxon>Euteleostomi</taxon>
        <taxon>Actinopterygii</taxon>
        <taxon>Neopterygii</taxon>
        <taxon>Teleostei</taxon>
        <taxon>Ostariophysi</taxon>
        <taxon>Cypriniformes</taxon>
        <taxon>Leuciscidae</taxon>
        <taxon>Phoxininae</taxon>
        <taxon>Phoxinus</taxon>
    </lineage>
</organism>
<dbReference type="EMBL" id="JAYKXH010000020">
    <property type="protein sequence ID" value="KAK7132870.1"/>
    <property type="molecule type" value="Genomic_DNA"/>
</dbReference>
<accession>A0AAN9GW86</accession>
<evidence type="ECO:0000313" key="3">
    <source>
        <dbReference type="Proteomes" id="UP001364617"/>
    </source>
</evidence>
<comment type="caution">
    <text evidence="2">The sequence shown here is derived from an EMBL/GenBank/DDBJ whole genome shotgun (WGS) entry which is preliminary data.</text>
</comment>
<feature type="region of interest" description="Disordered" evidence="1">
    <location>
        <begin position="64"/>
        <end position="90"/>
    </location>
</feature>
<feature type="compositionally biased region" description="Basic and acidic residues" evidence="1">
    <location>
        <begin position="68"/>
        <end position="80"/>
    </location>
</feature>
<dbReference type="Proteomes" id="UP001364617">
    <property type="component" value="Unassembled WGS sequence"/>
</dbReference>
<dbReference type="AlphaFoldDB" id="A0AAN9GW86"/>
<reference evidence="2 3" key="1">
    <citation type="submission" date="2024-02" db="EMBL/GenBank/DDBJ databases">
        <title>Chromosome-level genome assembly of the Eurasian Minnow (Phoxinus phoxinus).</title>
        <authorList>
            <person name="Oriowo T.O."/>
            <person name="Martin S."/>
            <person name="Stange M."/>
            <person name="Chrysostomakis Y."/>
            <person name="Brown T."/>
            <person name="Winkler S."/>
            <person name="Kukowka S."/>
            <person name="Myers E.W."/>
            <person name="Bohne A."/>
        </authorList>
    </citation>
    <scope>NUCLEOTIDE SEQUENCE [LARGE SCALE GENOMIC DNA]</scope>
    <source>
        <strain evidence="2">ZFMK-TIS-60720</strain>
        <tissue evidence="2">Whole Organism</tissue>
    </source>
</reference>